<reference evidence="2" key="1">
    <citation type="submission" date="2013-12" db="EMBL/GenBank/DDBJ databases">
        <title>The Genome Sequence of Aphanomyces invadans NJM9701.</title>
        <authorList>
            <consortium name="The Broad Institute Genomics Platform"/>
            <person name="Russ C."/>
            <person name="Tyler B."/>
            <person name="van West P."/>
            <person name="Dieguez-Uribeondo J."/>
            <person name="Young S.K."/>
            <person name="Zeng Q."/>
            <person name="Gargeya S."/>
            <person name="Fitzgerald M."/>
            <person name="Abouelleil A."/>
            <person name="Alvarado L."/>
            <person name="Chapman S.B."/>
            <person name="Gainer-Dewar J."/>
            <person name="Goldberg J."/>
            <person name="Griggs A."/>
            <person name="Gujja S."/>
            <person name="Hansen M."/>
            <person name="Howarth C."/>
            <person name="Imamovic A."/>
            <person name="Ireland A."/>
            <person name="Larimer J."/>
            <person name="McCowan C."/>
            <person name="Murphy C."/>
            <person name="Pearson M."/>
            <person name="Poon T.W."/>
            <person name="Priest M."/>
            <person name="Roberts A."/>
            <person name="Saif S."/>
            <person name="Shea T."/>
            <person name="Sykes S."/>
            <person name="Wortman J."/>
            <person name="Nusbaum C."/>
            <person name="Birren B."/>
        </authorList>
    </citation>
    <scope>NUCLEOTIDE SEQUENCE [LARGE SCALE GENOMIC DNA]</scope>
    <source>
        <strain evidence="2">NJM9701</strain>
    </source>
</reference>
<feature type="region of interest" description="Disordered" evidence="1">
    <location>
        <begin position="68"/>
        <end position="116"/>
    </location>
</feature>
<evidence type="ECO:0000256" key="1">
    <source>
        <dbReference type="SAM" id="MobiDB-lite"/>
    </source>
</evidence>
<protein>
    <submittedName>
        <fullName evidence="2">Uncharacterized protein</fullName>
    </submittedName>
</protein>
<dbReference type="OrthoDB" id="70799at2759"/>
<name>A0A024TS19_9STRA</name>
<sequence>MTDTTAAAAKIHGSKTPGTPSPRQNSITKVSPALSTGQNSPMRPSPFARHSSVNQAGGKLVISSCALDKSPAKPRPGSPSRTSVLHPIDIGPMPTTPLSKRKSRIRPRKTQPSFPETPLLHPIAVVQVSASLPETTSAPPPSFGMLSLDDWLATYEHDALRYESIGAFIEVKLQEALRLCSKFPHPMNRFRAAVVCNLLERVAYALATSDTFRPYHWSIYALRDELLRMILSDLADDDVVATDAHVPRAVSYFIQKMPYFIELRLENDKKDQDFNKHQAVLQKLIQSMFKNIGSVFQAWKMFAKTKREDRLSKKAAKITSAILSKRGQGRLAFLSWARYCLHTRLEKQRFKEVQVERDHMLRIGDLKKQLSQSNDTIAHLKAELHVLRMAQNKETVEQVIFEEMPDDAVSEADLQQLQASNSAFLRSASSKSSLRR</sequence>
<dbReference type="AlphaFoldDB" id="A0A024TS19"/>
<dbReference type="GeneID" id="20087164"/>
<proteinExistence type="predicted"/>
<feature type="compositionally biased region" description="Polar residues" evidence="1">
    <location>
        <begin position="16"/>
        <end position="42"/>
    </location>
</feature>
<dbReference type="VEuPathDB" id="FungiDB:H310_10114"/>
<feature type="region of interest" description="Disordered" evidence="1">
    <location>
        <begin position="1"/>
        <end position="55"/>
    </location>
</feature>
<evidence type="ECO:0000313" key="2">
    <source>
        <dbReference type="EMBL" id="ETV96823.1"/>
    </source>
</evidence>
<accession>A0A024TS19</accession>
<dbReference type="EMBL" id="KI913975">
    <property type="protein sequence ID" value="ETV96823.1"/>
    <property type="molecule type" value="Genomic_DNA"/>
</dbReference>
<organism evidence="2">
    <name type="scientific">Aphanomyces invadans</name>
    <dbReference type="NCBI Taxonomy" id="157072"/>
    <lineage>
        <taxon>Eukaryota</taxon>
        <taxon>Sar</taxon>
        <taxon>Stramenopiles</taxon>
        <taxon>Oomycota</taxon>
        <taxon>Saprolegniomycetes</taxon>
        <taxon>Saprolegniales</taxon>
        <taxon>Verrucalvaceae</taxon>
        <taxon>Aphanomyces</taxon>
    </lineage>
</organism>
<dbReference type="RefSeq" id="XP_008874600.1">
    <property type="nucleotide sequence ID" value="XM_008876378.1"/>
</dbReference>
<gene>
    <name evidence="2" type="ORF">H310_10114</name>
</gene>
<feature type="compositionally biased region" description="Basic residues" evidence="1">
    <location>
        <begin position="99"/>
        <end position="109"/>
    </location>
</feature>